<evidence type="ECO:0000256" key="1">
    <source>
        <dbReference type="ARBA" id="ARBA00004141"/>
    </source>
</evidence>
<keyword evidence="3 5" id="KW-1133">Transmembrane helix</keyword>
<feature type="transmembrane region" description="Helical" evidence="5">
    <location>
        <begin position="115"/>
        <end position="133"/>
    </location>
</feature>
<protein>
    <recommendedName>
        <fullName evidence="7">DoxX family protein</fullName>
    </recommendedName>
</protein>
<sequence length="136" mass="14854">MPDRRAPESRWRVAALYLLALAYGLAGLAHLAYAPALARIVPPFVPEPAGVVLVTGLCELAGAAGLLIPRFRRAAGWAFAAYALCVWPANMYHALLDWRSGTGLPMAYHAVRLPLQIVIIAWTLWATGILRVGRRR</sequence>
<feature type="transmembrane region" description="Helical" evidence="5">
    <location>
        <begin position="48"/>
        <end position="68"/>
    </location>
</feature>
<evidence type="ECO:0000256" key="2">
    <source>
        <dbReference type="ARBA" id="ARBA00022692"/>
    </source>
</evidence>
<proteinExistence type="predicted"/>
<dbReference type="GO" id="GO:0016020">
    <property type="term" value="C:membrane"/>
    <property type="evidence" value="ECO:0007669"/>
    <property type="project" value="UniProtKB-SubCell"/>
</dbReference>
<feature type="transmembrane region" description="Helical" evidence="5">
    <location>
        <begin position="75"/>
        <end position="95"/>
    </location>
</feature>
<dbReference type="PANTHER" id="PTHR36974">
    <property type="entry name" value="MEMBRANE PROTEIN-RELATED"/>
    <property type="match status" value="1"/>
</dbReference>
<evidence type="ECO:0000256" key="5">
    <source>
        <dbReference type="SAM" id="Phobius"/>
    </source>
</evidence>
<reference evidence="6" key="1">
    <citation type="journal article" date="2015" name="Proc. Natl. Acad. Sci. U.S.A.">
        <title>Bacterial clade with the ribosomal RNA operon on a small plasmid rather than the chromosome.</title>
        <authorList>
            <person name="Anda M."/>
            <person name="Ohtsubo Y."/>
            <person name="Okubo T."/>
            <person name="Sugawara M."/>
            <person name="Nagata Y."/>
            <person name="Tsuda M."/>
            <person name="Minamisawa K."/>
            <person name="Mitsui H."/>
        </authorList>
    </citation>
    <scope>NUCLEOTIDE SEQUENCE</scope>
    <source>
        <strain evidence="6">JCM 14755</strain>
    </source>
</reference>
<evidence type="ECO:0000256" key="4">
    <source>
        <dbReference type="ARBA" id="ARBA00023136"/>
    </source>
</evidence>
<evidence type="ECO:0008006" key="7">
    <source>
        <dbReference type="Google" id="ProtNLM"/>
    </source>
</evidence>
<accession>A0A0P0Z4C3</accession>
<dbReference type="OrthoDB" id="8856615at2"/>
<organism evidence="6">
    <name type="scientific">Aureimonas frigidaquae</name>
    <dbReference type="NCBI Taxonomy" id="424757"/>
    <lineage>
        <taxon>Bacteria</taxon>
        <taxon>Pseudomonadati</taxon>
        <taxon>Pseudomonadota</taxon>
        <taxon>Alphaproteobacteria</taxon>
        <taxon>Hyphomicrobiales</taxon>
        <taxon>Aurantimonadaceae</taxon>
        <taxon>Aureimonas</taxon>
    </lineage>
</organism>
<name>A0A0P0Z4C3_9HYPH</name>
<dbReference type="AlphaFoldDB" id="A0A0P0Z4C3"/>
<keyword evidence="4 5" id="KW-0472">Membrane</keyword>
<keyword evidence="2 5" id="KW-0812">Transmembrane</keyword>
<comment type="subcellular location">
    <subcellularLocation>
        <location evidence="1">Membrane</location>
        <topology evidence="1">Multi-pass membrane protein</topology>
    </subcellularLocation>
</comment>
<evidence type="ECO:0000313" key="6">
    <source>
        <dbReference type="EMBL" id="BAT28899.1"/>
    </source>
</evidence>
<dbReference type="EMBL" id="LC066377">
    <property type="protein sequence ID" value="BAT28899.1"/>
    <property type="molecule type" value="Genomic_DNA"/>
</dbReference>
<dbReference type="RefSeq" id="WP_062229222.1">
    <property type="nucleotide sequence ID" value="NZ_BBWR01000018.1"/>
</dbReference>
<dbReference type="InterPro" id="IPR032808">
    <property type="entry name" value="DoxX"/>
</dbReference>
<dbReference type="PANTHER" id="PTHR36974:SF1">
    <property type="entry name" value="DOXX FAMILY MEMBRANE PROTEIN"/>
    <property type="match status" value="1"/>
</dbReference>
<dbReference type="Pfam" id="PF13564">
    <property type="entry name" value="DoxX_2"/>
    <property type="match status" value="1"/>
</dbReference>
<evidence type="ECO:0000256" key="3">
    <source>
        <dbReference type="ARBA" id="ARBA00022989"/>
    </source>
</evidence>